<comment type="caution">
    <text evidence="1">The sequence shown here is derived from an EMBL/GenBank/DDBJ whole genome shotgun (WGS) entry which is preliminary data.</text>
</comment>
<evidence type="ECO:0000313" key="1">
    <source>
        <dbReference type="EMBL" id="KAK9416652.1"/>
    </source>
</evidence>
<gene>
    <name evidence="1" type="ORF">SUNI508_09562</name>
</gene>
<reference evidence="1 2" key="1">
    <citation type="journal article" date="2024" name="J. Plant Pathol.">
        <title>Sequence and assembly of the genome of Seiridium unicorne, isolate CBS 538.82, causal agent of cypress canker disease.</title>
        <authorList>
            <person name="Scali E."/>
            <person name="Rocca G.D."/>
            <person name="Danti R."/>
            <person name="Garbelotto M."/>
            <person name="Barberini S."/>
            <person name="Baroncelli R."/>
            <person name="Emiliani G."/>
        </authorList>
    </citation>
    <scope>NUCLEOTIDE SEQUENCE [LARGE SCALE GENOMIC DNA]</scope>
    <source>
        <strain evidence="1 2">BM-138-508</strain>
    </source>
</reference>
<dbReference type="EMBL" id="JARVKF010000405">
    <property type="protein sequence ID" value="KAK9416652.1"/>
    <property type="molecule type" value="Genomic_DNA"/>
</dbReference>
<protein>
    <submittedName>
        <fullName evidence="1">Uncharacterized protein</fullName>
    </submittedName>
</protein>
<proteinExistence type="predicted"/>
<keyword evidence="2" id="KW-1185">Reference proteome</keyword>
<name>A0ABR2UQ31_9PEZI</name>
<sequence>MDTPLMELTFSPPSYLNDMDGALSLGGVRNPASFNEFDFSDIFGGPAAEGTPGASKQSLPVLSMHQCLKELSDLNVELHAQWLGVSPKPGDFTFAPYICPEASYVMTSEFTILKRALTAFQKFYGILSNVEWLLSRRAESHETRDGANSEAETSLFNGALDPFIDMPLTDHSRDDLLSQGICTSDLSKSPRLNTALVLVVISCYVQLVKIFADMCSHIEKHVKQLKKNEVIGPVDAIRFVQVGAFCVWDGRLQGLMFCTIMTHYLDRIERILGLLPDHRQQNVPVKHVILDGPYYRELLEKELGARYCRQYQSSKAKRNCRKSAAIVNS</sequence>
<evidence type="ECO:0000313" key="2">
    <source>
        <dbReference type="Proteomes" id="UP001408356"/>
    </source>
</evidence>
<accession>A0ABR2UQ31</accession>
<organism evidence="1 2">
    <name type="scientific">Seiridium unicorne</name>
    <dbReference type="NCBI Taxonomy" id="138068"/>
    <lineage>
        <taxon>Eukaryota</taxon>
        <taxon>Fungi</taxon>
        <taxon>Dikarya</taxon>
        <taxon>Ascomycota</taxon>
        <taxon>Pezizomycotina</taxon>
        <taxon>Sordariomycetes</taxon>
        <taxon>Xylariomycetidae</taxon>
        <taxon>Amphisphaeriales</taxon>
        <taxon>Sporocadaceae</taxon>
        <taxon>Seiridium</taxon>
    </lineage>
</organism>
<dbReference type="Proteomes" id="UP001408356">
    <property type="component" value="Unassembled WGS sequence"/>
</dbReference>